<name>A0A380QSB4_YERRU</name>
<dbReference type="EMBL" id="UHJG01000001">
    <property type="protein sequence ID" value="SUQ01458.1"/>
    <property type="molecule type" value="Genomic_DNA"/>
</dbReference>
<feature type="transmembrane region" description="Helical" evidence="1">
    <location>
        <begin position="17"/>
        <end position="39"/>
    </location>
</feature>
<dbReference type="GeneID" id="66880512"/>
<keyword evidence="1" id="KW-0812">Transmembrane</keyword>
<evidence type="ECO:0008006" key="4">
    <source>
        <dbReference type="Google" id="ProtNLM"/>
    </source>
</evidence>
<dbReference type="Proteomes" id="UP000255169">
    <property type="component" value="Unassembled WGS sequence"/>
</dbReference>
<dbReference type="SUPFAM" id="SSF103054">
    <property type="entry name" value="General secretion pathway protein M, EpsM"/>
    <property type="match status" value="1"/>
</dbReference>
<dbReference type="InterPro" id="IPR023229">
    <property type="entry name" value="T2SS_M_periplasmic_sf"/>
</dbReference>
<evidence type="ECO:0000313" key="3">
    <source>
        <dbReference type="Proteomes" id="UP000255169"/>
    </source>
</evidence>
<gene>
    <name evidence="2" type="ORF">NCTC10476_02812</name>
</gene>
<proteinExistence type="predicted"/>
<keyword evidence="1" id="KW-1133">Transmembrane helix</keyword>
<dbReference type="STRING" id="29486.UGYR_06960"/>
<reference evidence="2 3" key="1">
    <citation type="submission" date="2018-06" db="EMBL/GenBank/DDBJ databases">
        <authorList>
            <consortium name="Pathogen Informatics"/>
            <person name="Doyle S."/>
        </authorList>
    </citation>
    <scope>NUCLEOTIDE SEQUENCE [LARGE SCALE GENOMIC DNA]</scope>
    <source>
        <strain evidence="2 3">NCTC10476</strain>
    </source>
</reference>
<accession>A0A380QSB4</accession>
<keyword evidence="1" id="KW-0472">Membrane</keyword>
<evidence type="ECO:0000313" key="2">
    <source>
        <dbReference type="EMBL" id="SUQ01458.1"/>
    </source>
</evidence>
<evidence type="ECO:0000256" key="1">
    <source>
        <dbReference type="SAM" id="Phobius"/>
    </source>
</evidence>
<dbReference type="RefSeq" id="WP_038251569.1">
    <property type="nucleotide sequence ID" value="NZ_CCYO01000007.1"/>
</dbReference>
<protein>
    <recommendedName>
        <fullName evidence="4">General secretion pathway protein M</fullName>
    </recommendedName>
</protein>
<sequence>MFVEKIIRLLPSSYSKLTIVLCFFILILSVFLYISNVFLNDLNASVSAGEIKFRQLNEVVGNIKKLRKVNDDAPLEIERLNSLIHLLAERKSIHIETYFMQGGGVVIISTNINFDTLLDFILDLNNQIGMPISIVEIESAESKNGMVASAKIITR</sequence>
<keyword evidence="3" id="KW-1185">Reference proteome</keyword>
<organism evidence="2 3">
    <name type="scientific">Yersinia ruckeri</name>
    <dbReference type="NCBI Taxonomy" id="29486"/>
    <lineage>
        <taxon>Bacteria</taxon>
        <taxon>Pseudomonadati</taxon>
        <taxon>Pseudomonadota</taxon>
        <taxon>Gammaproteobacteria</taxon>
        <taxon>Enterobacterales</taxon>
        <taxon>Yersiniaceae</taxon>
        <taxon>Yersinia</taxon>
    </lineage>
</organism>
<dbReference type="AlphaFoldDB" id="A0A380QSB4"/>